<proteinExistence type="predicted"/>
<comment type="caution">
    <text evidence="1">The sequence shown here is derived from an EMBL/GenBank/DDBJ whole genome shotgun (WGS) entry which is preliminary data.</text>
</comment>
<dbReference type="InterPro" id="IPR010775">
    <property type="entry name" value="DUF1365"/>
</dbReference>
<dbReference type="PANTHER" id="PTHR33973">
    <property type="entry name" value="OS07G0153300 PROTEIN"/>
    <property type="match status" value="1"/>
</dbReference>
<reference evidence="2" key="1">
    <citation type="journal article" date="2019" name="Int. J. Syst. Evol. Microbiol.">
        <title>The Global Catalogue of Microorganisms (GCM) 10K type strain sequencing project: providing services to taxonomists for standard genome sequencing and annotation.</title>
        <authorList>
            <consortium name="The Broad Institute Genomics Platform"/>
            <consortium name="The Broad Institute Genome Sequencing Center for Infectious Disease"/>
            <person name="Wu L."/>
            <person name="Ma J."/>
        </authorList>
    </citation>
    <scope>NUCLEOTIDE SEQUENCE [LARGE SCALE GENOMIC DNA]</scope>
    <source>
        <strain evidence="2">KCTC 52473</strain>
    </source>
</reference>
<name>A0ABV7FUB9_9ALTE</name>
<evidence type="ECO:0000313" key="1">
    <source>
        <dbReference type="EMBL" id="MFC3122081.1"/>
    </source>
</evidence>
<dbReference type="PANTHER" id="PTHR33973:SF4">
    <property type="entry name" value="OS07G0153300 PROTEIN"/>
    <property type="match status" value="1"/>
</dbReference>
<dbReference type="RefSeq" id="WP_376920215.1">
    <property type="nucleotide sequence ID" value="NZ_JBHRSW010000017.1"/>
</dbReference>
<evidence type="ECO:0000313" key="2">
    <source>
        <dbReference type="Proteomes" id="UP001595478"/>
    </source>
</evidence>
<organism evidence="1 2">
    <name type="scientific">Agaribacter flavus</name>
    <dbReference type="NCBI Taxonomy" id="1902781"/>
    <lineage>
        <taxon>Bacteria</taxon>
        <taxon>Pseudomonadati</taxon>
        <taxon>Pseudomonadota</taxon>
        <taxon>Gammaproteobacteria</taxon>
        <taxon>Alteromonadales</taxon>
        <taxon>Alteromonadaceae</taxon>
        <taxon>Agaribacter</taxon>
    </lineage>
</organism>
<sequence length="251" mass="30018">MTAQFESSLYKGWVFHQRLQPKLHKFSYRIYLWWIKLEELDALAKELKHFDTNIKKRSWLRFSLSDYMNTDKNQHNASTPEELEAHVISRMSALANDSLRGRVFFLGQTRTFGKYFSPVNFWFLQNEKQEFTHMLAEVSNTPWNERHHYLVDLNKQCDTQKAFHVSPFNPMDMTYKWHVQTPGKNMRLHLSCHQQSKQFEAAIDMTRETLSNDNLRKTLFSIPSMTIKTIFGIYWQALKLFVKRVPIYTHT</sequence>
<dbReference type="EMBL" id="JBHRSW010000017">
    <property type="protein sequence ID" value="MFC3122081.1"/>
    <property type="molecule type" value="Genomic_DNA"/>
</dbReference>
<protein>
    <submittedName>
        <fullName evidence="1">DUF1365 domain-containing protein</fullName>
    </submittedName>
</protein>
<gene>
    <name evidence="1" type="ORF">ACFOHL_10645</name>
</gene>
<keyword evidence="2" id="KW-1185">Reference proteome</keyword>
<dbReference type="Pfam" id="PF07103">
    <property type="entry name" value="DUF1365"/>
    <property type="match status" value="1"/>
</dbReference>
<dbReference type="Proteomes" id="UP001595478">
    <property type="component" value="Unassembled WGS sequence"/>
</dbReference>
<accession>A0ABV7FUB9</accession>